<comment type="catalytic activity">
    <reaction evidence="12">
        <text>(6R)-5,10-methylene-5,6,7,8-tetrahydrofolate + NADP(+) = (6R)-5,10-methenyltetrahydrofolate + NADPH</text>
        <dbReference type="Rhea" id="RHEA:22812"/>
        <dbReference type="ChEBI" id="CHEBI:15636"/>
        <dbReference type="ChEBI" id="CHEBI:57455"/>
        <dbReference type="ChEBI" id="CHEBI:57783"/>
        <dbReference type="ChEBI" id="CHEBI:58349"/>
        <dbReference type="EC" id="1.5.1.5"/>
    </reaction>
</comment>
<dbReference type="Pfam" id="PF00763">
    <property type="entry name" value="THF_DHG_CYH"/>
    <property type="match status" value="1"/>
</dbReference>
<evidence type="ECO:0000256" key="11">
    <source>
        <dbReference type="ARBA" id="ARBA00023268"/>
    </source>
</evidence>
<dbReference type="GO" id="GO:0006164">
    <property type="term" value="P:purine nucleotide biosynthetic process"/>
    <property type="evidence" value="ECO:0007669"/>
    <property type="project" value="UniProtKB-KW"/>
</dbReference>
<evidence type="ECO:0000256" key="10">
    <source>
        <dbReference type="ARBA" id="ARBA00023167"/>
    </source>
</evidence>
<dbReference type="EC" id="1.5.1.5" evidence="12"/>
<feature type="domain" description="Tetrahydrofolate dehydrogenase/cyclohydrolase catalytic" evidence="13">
    <location>
        <begin position="28"/>
        <end position="141"/>
    </location>
</feature>
<evidence type="ECO:0000256" key="5">
    <source>
        <dbReference type="ARBA" id="ARBA00022755"/>
    </source>
</evidence>
<evidence type="ECO:0000259" key="13">
    <source>
        <dbReference type="Pfam" id="PF00763"/>
    </source>
</evidence>
<dbReference type="Proteomes" id="UP000190140">
    <property type="component" value="Unassembled WGS sequence"/>
</dbReference>
<dbReference type="EMBL" id="MZGW01000007">
    <property type="protein sequence ID" value="OPJ55160.1"/>
    <property type="molecule type" value="Genomic_DNA"/>
</dbReference>
<evidence type="ECO:0000256" key="9">
    <source>
        <dbReference type="ARBA" id="ARBA00023102"/>
    </source>
</evidence>
<gene>
    <name evidence="12 15" type="primary">folD</name>
    <name evidence="15" type="ORF">CLOTH_16600</name>
</gene>
<dbReference type="EC" id="3.5.4.9" evidence="12"/>
<keyword evidence="5 12" id="KW-0658">Purine biosynthesis</keyword>
<dbReference type="FunFam" id="3.40.50.10860:FF:000005">
    <property type="entry name" value="C-1-tetrahydrofolate synthase, cytoplasmic, putative"/>
    <property type="match status" value="1"/>
</dbReference>
<dbReference type="GO" id="GO:0009086">
    <property type="term" value="P:methionine biosynthetic process"/>
    <property type="evidence" value="ECO:0007669"/>
    <property type="project" value="UniProtKB-KW"/>
</dbReference>
<dbReference type="PANTHER" id="PTHR48099:SF5">
    <property type="entry name" value="C-1-TETRAHYDROFOLATE SYNTHASE, CYTOPLASMIC"/>
    <property type="match status" value="1"/>
</dbReference>
<keyword evidence="6 12" id="KW-0378">Hydrolase</keyword>
<dbReference type="CDD" id="cd01080">
    <property type="entry name" value="NAD_bind_m-THF_DH_Cyclohyd"/>
    <property type="match status" value="1"/>
</dbReference>
<keyword evidence="7 12" id="KW-0521">NADP</keyword>
<feature type="domain" description="Tetrahydrofolate dehydrogenase/cyclohydrolase NAD(P)-binding" evidence="14">
    <location>
        <begin position="161"/>
        <end position="302"/>
    </location>
</feature>
<keyword evidence="8 12" id="KW-0560">Oxidoreductase</keyword>
<comment type="pathway">
    <text evidence="1 12">One-carbon metabolism; tetrahydrofolate interconversion.</text>
</comment>
<keyword evidence="4 12" id="KW-0028">Amino-acid biosynthesis</keyword>
<dbReference type="Gene3D" id="3.40.50.720">
    <property type="entry name" value="NAD(P)-binding Rossmann-like Domain"/>
    <property type="match status" value="1"/>
</dbReference>
<feature type="binding site" evidence="12">
    <location>
        <begin position="187"/>
        <end position="189"/>
    </location>
    <ligand>
        <name>NADP(+)</name>
        <dbReference type="ChEBI" id="CHEBI:58349"/>
    </ligand>
</feature>
<dbReference type="Pfam" id="PF02882">
    <property type="entry name" value="THF_DHG_CYH_C"/>
    <property type="match status" value="1"/>
</dbReference>
<comment type="subunit">
    <text evidence="2 12">Homodimer.</text>
</comment>
<dbReference type="InterPro" id="IPR000672">
    <property type="entry name" value="THF_DH/CycHdrlase"/>
</dbReference>
<sequence>MDCFNLKPAAIYAAGFNYKGGSSMKILLGKPVADKITQELITEVNKLKEKCVTPKLTIVRVGNKEDDMAYQRGAIKRCESIGIQVDVKAFDDDIDEIEFIDGLKNINEDKSVNGILVLRPLPKHIDEDKIKNIINPNKDVDCLNTINLGKLLEGDKSGFAPCTPTAVMEILKYYEIPVESKNVVVIGRSTVVGKPISILLLNKNATVTICHSKTEDLESITREADILIAAVGKAKMINKSFIKEDAIVIDVGINVDEDGNLCGDVDFEDCKDKAAMITPVPRGVGSVTTSILAKHVVNAAKIQ</sequence>
<dbReference type="PANTHER" id="PTHR48099">
    <property type="entry name" value="C-1-TETRAHYDROFOLATE SYNTHASE, CYTOPLASMIC-RELATED"/>
    <property type="match status" value="1"/>
</dbReference>
<dbReference type="AlphaFoldDB" id="A0A1V4I5L6"/>
<comment type="catalytic activity">
    <reaction evidence="12">
        <text>(6R)-5,10-methenyltetrahydrofolate + H2O = (6R)-10-formyltetrahydrofolate + H(+)</text>
        <dbReference type="Rhea" id="RHEA:23700"/>
        <dbReference type="ChEBI" id="CHEBI:15377"/>
        <dbReference type="ChEBI" id="CHEBI:15378"/>
        <dbReference type="ChEBI" id="CHEBI:57455"/>
        <dbReference type="ChEBI" id="CHEBI:195366"/>
        <dbReference type="EC" id="3.5.4.9"/>
    </reaction>
</comment>
<dbReference type="HAMAP" id="MF_01576">
    <property type="entry name" value="THF_DHG_CYH"/>
    <property type="match status" value="1"/>
</dbReference>
<dbReference type="InterPro" id="IPR046346">
    <property type="entry name" value="Aminoacid_DH-like_N_sf"/>
</dbReference>
<dbReference type="Gene3D" id="3.40.50.10860">
    <property type="entry name" value="Leucine Dehydrogenase, chain A, domain 1"/>
    <property type="match status" value="1"/>
</dbReference>
<dbReference type="InterPro" id="IPR020631">
    <property type="entry name" value="THF_DH/CycHdrlase_NAD-bd_dom"/>
</dbReference>
<dbReference type="FunFam" id="3.40.50.720:FF:000094">
    <property type="entry name" value="Bifunctional protein FolD"/>
    <property type="match status" value="1"/>
</dbReference>
<evidence type="ECO:0000313" key="15">
    <source>
        <dbReference type="EMBL" id="OPJ55160.1"/>
    </source>
</evidence>
<evidence type="ECO:0000313" key="16">
    <source>
        <dbReference type="Proteomes" id="UP000190140"/>
    </source>
</evidence>
<keyword evidence="16" id="KW-1185">Reference proteome</keyword>
<dbReference type="GO" id="GO:0004477">
    <property type="term" value="F:methenyltetrahydrofolate cyclohydrolase activity"/>
    <property type="evidence" value="ECO:0007669"/>
    <property type="project" value="UniProtKB-UniRule"/>
</dbReference>
<evidence type="ECO:0000256" key="4">
    <source>
        <dbReference type="ARBA" id="ARBA00022605"/>
    </source>
</evidence>
<dbReference type="GO" id="GO:0005829">
    <property type="term" value="C:cytosol"/>
    <property type="evidence" value="ECO:0007669"/>
    <property type="project" value="TreeGrafter"/>
</dbReference>
<dbReference type="PRINTS" id="PR00085">
    <property type="entry name" value="THFDHDRGNASE"/>
</dbReference>
<reference evidence="15 16" key="1">
    <citation type="submission" date="2017-03" db="EMBL/GenBank/DDBJ databases">
        <title>Genome sequence of Clostridium thermoalcaliphilum DSM 7309.</title>
        <authorList>
            <person name="Poehlein A."/>
            <person name="Daniel R."/>
        </authorList>
    </citation>
    <scope>NUCLEOTIDE SEQUENCE [LARGE SCALE GENOMIC DNA]</scope>
    <source>
        <strain evidence="15 16">DSM 7309</strain>
    </source>
</reference>
<dbReference type="InterPro" id="IPR020630">
    <property type="entry name" value="THF_DH/CycHdrlase_cat_dom"/>
</dbReference>
<evidence type="ECO:0000259" key="14">
    <source>
        <dbReference type="Pfam" id="PF02882"/>
    </source>
</evidence>
<dbReference type="SUPFAM" id="SSF51735">
    <property type="entry name" value="NAD(P)-binding Rossmann-fold domains"/>
    <property type="match status" value="1"/>
</dbReference>
<evidence type="ECO:0000256" key="1">
    <source>
        <dbReference type="ARBA" id="ARBA00004777"/>
    </source>
</evidence>
<keyword evidence="3 12" id="KW-0554">One-carbon metabolism</keyword>
<dbReference type="InterPro" id="IPR036291">
    <property type="entry name" value="NAD(P)-bd_dom_sf"/>
</dbReference>
<dbReference type="GO" id="GO:0004488">
    <property type="term" value="F:methylenetetrahydrofolate dehydrogenase (NADP+) activity"/>
    <property type="evidence" value="ECO:0007669"/>
    <property type="project" value="UniProtKB-UniRule"/>
</dbReference>
<comment type="caution">
    <text evidence="15">The sequence shown here is derived from an EMBL/GenBank/DDBJ whole genome shotgun (WGS) entry which is preliminary data.</text>
</comment>
<comment type="similarity">
    <text evidence="12">Belongs to the tetrahydrofolate dehydrogenase/cyclohydrolase family.</text>
</comment>
<protein>
    <recommendedName>
        <fullName evidence="12">Bifunctional protein FolD</fullName>
    </recommendedName>
    <domain>
        <recommendedName>
            <fullName evidence="12">Methylenetetrahydrofolate dehydrogenase</fullName>
            <ecNumber evidence="12">1.5.1.5</ecNumber>
        </recommendedName>
    </domain>
    <domain>
        <recommendedName>
            <fullName evidence="12">Methenyltetrahydrofolate cyclohydrolase</fullName>
            <ecNumber evidence="12">3.5.4.9</ecNumber>
        </recommendedName>
    </domain>
</protein>
<dbReference type="UniPathway" id="UPA00193"/>
<evidence type="ECO:0000256" key="3">
    <source>
        <dbReference type="ARBA" id="ARBA00022563"/>
    </source>
</evidence>
<evidence type="ECO:0000256" key="2">
    <source>
        <dbReference type="ARBA" id="ARBA00011738"/>
    </source>
</evidence>
<comment type="function">
    <text evidence="12">Catalyzes the oxidation of 5,10-methylenetetrahydrofolate to 5,10-methenyltetrahydrofolate and then the hydrolysis of 5,10-methenyltetrahydrofolate to 10-formyltetrahydrofolate.</text>
</comment>
<organism evidence="15 16">
    <name type="scientific">Alkalithermobacter paradoxus</name>
    <dbReference type="NCBI Taxonomy" id="29349"/>
    <lineage>
        <taxon>Bacteria</taxon>
        <taxon>Bacillati</taxon>
        <taxon>Bacillota</taxon>
        <taxon>Clostridia</taxon>
        <taxon>Peptostreptococcales</taxon>
        <taxon>Tepidibacteraceae</taxon>
        <taxon>Alkalithermobacter</taxon>
    </lineage>
</organism>
<evidence type="ECO:0000256" key="7">
    <source>
        <dbReference type="ARBA" id="ARBA00022857"/>
    </source>
</evidence>
<evidence type="ECO:0000256" key="6">
    <source>
        <dbReference type="ARBA" id="ARBA00022801"/>
    </source>
</evidence>
<comment type="caution">
    <text evidence="12">Lacks conserved residue(s) required for the propagation of feature annotation.</text>
</comment>
<proteinExistence type="inferred from homology"/>
<evidence type="ECO:0000256" key="8">
    <source>
        <dbReference type="ARBA" id="ARBA00023002"/>
    </source>
</evidence>
<dbReference type="GO" id="GO:0000105">
    <property type="term" value="P:L-histidine biosynthetic process"/>
    <property type="evidence" value="ECO:0007669"/>
    <property type="project" value="UniProtKB-KW"/>
</dbReference>
<accession>A0A1V4I5L6</accession>
<keyword evidence="9 12" id="KW-0368">Histidine biosynthesis</keyword>
<name>A0A1V4I5L6_9FIRM</name>
<dbReference type="STRING" id="29349.CLOTH_16600"/>
<keyword evidence="10 12" id="KW-0486">Methionine biosynthesis</keyword>
<dbReference type="GO" id="GO:0035999">
    <property type="term" value="P:tetrahydrofolate interconversion"/>
    <property type="evidence" value="ECO:0007669"/>
    <property type="project" value="UniProtKB-UniRule"/>
</dbReference>
<dbReference type="SUPFAM" id="SSF53223">
    <property type="entry name" value="Aminoacid dehydrogenase-like, N-terminal domain"/>
    <property type="match status" value="1"/>
</dbReference>
<feature type="binding site" evidence="12">
    <location>
        <position position="253"/>
    </location>
    <ligand>
        <name>NADP(+)</name>
        <dbReference type="ChEBI" id="CHEBI:58349"/>
    </ligand>
</feature>
<keyword evidence="11 12" id="KW-0511">Multifunctional enzyme</keyword>
<evidence type="ECO:0000256" key="12">
    <source>
        <dbReference type="HAMAP-Rule" id="MF_01576"/>
    </source>
</evidence>